<name>A0A5M3WKN1_9ACTN</name>
<feature type="transmembrane region" description="Helical" evidence="1">
    <location>
        <begin position="113"/>
        <end position="133"/>
    </location>
</feature>
<dbReference type="RefSeq" id="WP_155355310.1">
    <property type="nucleotide sequence ID" value="NZ_BAAAHL010000027.1"/>
</dbReference>
<feature type="transmembrane region" description="Helical" evidence="1">
    <location>
        <begin position="57"/>
        <end position="79"/>
    </location>
</feature>
<feature type="transmembrane region" description="Helical" evidence="1">
    <location>
        <begin position="88"/>
        <end position="107"/>
    </location>
</feature>
<reference evidence="2 3" key="1">
    <citation type="submission" date="2019-10" db="EMBL/GenBank/DDBJ databases">
        <title>Whole genome shotgun sequence of Acrocarpospora macrocephala NBRC 16266.</title>
        <authorList>
            <person name="Ichikawa N."/>
            <person name="Kimura A."/>
            <person name="Kitahashi Y."/>
            <person name="Komaki H."/>
            <person name="Oguchi A."/>
        </authorList>
    </citation>
    <scope>NUCLEOTIDE SEQUENCE [LARGE SCALE GENOMIC DNA]</scope>
    <source>
        <strain evidence="2 3">NBRC 16266</strain>
    </source>
</reference>
<accession>A0A5M3WKN1</accession>
<dbReference type="Pfam" id="PF19545">
    <property type="entry name" value="DUF6069"/>
    <property type="match status" value="1"/>
</dbReference>
<dbReference type="Proteomes" id="UP000331127">
    <property type="component" value="Unassembled WGS sequence"/>
</dbReference>
<keyword evidence="1" id="KW-1133">Transmembrane helix</keyword>
<evidence type="ECO:0000313" key="3">
    <source>
        <dbReference type="Proteomes" id="UP000331127"/>
    </source>
</evidence>
<comment type="caution">
    <text evidence="2">The sequence shown here is derived from an EMBL/GenBank/DDBJ whole genome shotgun (WGS) entry which is preliminary data.</text>
</comment>
<dbReference type="AlphaFoldDB" id="A0A5M3WKN1"/>
<evidence type="ECO:0000313" key="2">
    <source>
        <dbReference type="EMBL" id="GES09805.1"/>
    </source>
</evidence>
<keyword evidence="3" id="KW-1185">Reference proteome</keyword>
<dbReference type="EMBL" id="BLAE01000017">
    <property type="protein sequence ID" value="GES09805.1"/>
    <property type="molecule type" value="Genomic_DNA"/>
</dbReference>
<dbReference type="OrthoDB" id="4937342at2"/>
<gene>
    <name evidence="2" type="ORF">Amac_034010</name>
</gene>
<keyword evidence="1" id="KW-0812">Transmembrane</keyword>
<evidence type="ECO:0000256" key="1">
    <source>
        <dbReference type="SAM" id="Phobius"/>
    </source>
</evidence>
<proteinExistence type="predicted"/>
<keyword evidence="1" id="KW-0472">Membrane</keyword>
<sequence>MNKAHVAPTEPTVPGAVEPRRLLIAATAAVVVDLLVFWIGSAAGASLKIEAPYELNALVVALATAVPMLAAGAVVWLVARRLPGVRRWAAWVGLAFALVSALMPFVVSADVATGVTLALMHGVAGTAWVVALLRHRPRALTR</sequence>
<dbReference type="InterPro" id="IPR045713">
    <property type="entry name" value="DUF6069"/>
</dbReference>
<organism evidence="2 3">
    <name type="scientific">Acrocarpospora macrocephala</name>
    <dbReference type="NCBI Taxonomy" id="150177"/>
    <lineage>
        <taxon>Bacteria</taxon>
        <taxon>Bacillati</taxon>
        <taxon>Actinomycetota</taxon>
        <taxon>Actinomycetes</taxon>
        <taxon>Streptosporangiales</taxon>
        <taxon>Streptosporangiaceae</taxon>
        <taxon>Acrocarpospora</taxon>
    </lineage>
</organism>
<protein>
    <submittedName>
        <fullName evidence="2">Uncharacterized protein</fullName>
    </submittedName>
</protein>
<feature type="transmembrane region" description="Helical" evidence="1">
    <location>
        <begin position="22"/>
        <end position="45"/>
    </location>
</feature>